<evidence type="ECO:0008006" key="4">
    <source>
        <dbReference type="Google" id="ProtNLM"/>
    </source>
</evidence>
<name>A0A8J7YM47_9EURY</name>
<protein>
    <recommendedName>
        <fullName evidence="4">DUF5518 domain-containing protein</fullName>
    </recommendedName>
</protein>
<feature type="transmembrane region" description="Helical" evidence="1">
    <location>
        <begin position="108"/>
        <end position="140"/>
    </location>
</feature>
<proteinExistence type="predicted"/>
<reference evidence="2" key="1">
    <citation type="submission" date="2021-06" db="EMBL/GenBank/DDBJ databases">
        <title>Halomicroarcula sp. F24A a new haloarchaeum isolated from saline soil.</title>
        <authorList>
            <person name="Duran-Viseras A."/>
            <person name="Sanchez-Porro C."/>
            <person name="Ventosa A."/>
        </authorList>
    </citation>
    <scope>NUCLEOTIDE SEQUENCE</scope>
    <source>
        <strain evidence="2">F24A</strain>
    </source>
</reference>
<keyword evidence="1" id="KW-0812">Transmembrane</keyword>
<dbReference type="EMBL" id="RKLQ01000002">
    <property type="protein sequence ID" value="MBX0304311.1"/>
    <property type="molecule type" value="Genomic_DNA"/>
</dbReference>
<dbReference type="Proteomes" id="UP000783863">
    <property type="component" value="Unassembled WGS sequence"/>
</dbReference>
<dbReference type="RefSeq" id="WP_220588530.1">
    <property type="nucleotide sequence ID" value="NZ_RKLQ01000002.1"/>
</dbReference>
<evidence type="ECO:0000313" key="2">
    <source>
        <dbReference type="EMBL" id="MBX0304311.1"/>
    </source>
</evidence>
<evidence type="ECO:0000256" key="1">
    <source>
        <dbReference type="SAM" id="Phobius"/>
    </source>
</evidence>
<dbReference type="AlphaFoldDB" id="A0A8J7YM47"/>
<accession>A0A8J7YM47</accession>
<gene>
    <name evidence="2" type="ORF">EGD98_11595</name>
</gene>
<feature type="transmembrane region" description="Helical" evidence="1">
    <location>
        <begin position="76"/>
        <end position="102"/>
    </location>
</feature>
<feature type="transmembrane region" description="Helical" evidence="1">
    <location>
        <begin position="21"/>
        <end position="38"/>
    </location>
</feature>
<feature type="transmembrane region" description="Helical" evidence="1">
    <location>
        <begin position="44"/>
        <end position="64"/>
    </location>
</feature>
<comment type="caution">
    <text evidence="2">The sequence shown here is derived from an EMBL/GenBank/DDBJ whole genome shotgun (WGS) entry which is preliminary data.</text>
</comment>
<sequence length="142" mass="14100">MTVESTGKSEVRGGLNTDRKHVLIASAVLFVISLGVLIPALGIVLGWLFTITGGIAGGITIGALRRRGGRDGAKYGAIVGVVGGLASSIVGVVVGTLTNFVLAPDASLGFLFVAAFGFVSGMLFKIIGAAVAGALTGAVLES</sequence>
<keyword evidence="3" id="KW-1185">Reference proteome</keyword>
<keyword evidence="1" id="KW-1133">Transmembrane helix</keyword>
<organism evidence="2 3">
    <name type="scientific">Haloarcula salinisoli</name>
    <dbReference type="NCBI Taxonomy" id="2487746"/>
    <lineage>
        <taxon>Archaea</taxon>
        <taxon>Methanobacteriati</taxon>
        <taxon>Methanobacteriota</taxon>
        <taxon>Stenosarchaea group</taxon>
        <taxon>Halobacteria</taxon>
        <taxon>Halobacteriales</taxon>
        <taxon>Haloarculaceae</taxon>
        <taxon>Haloarcula</taxon>
    </lineage>
</organism>
<evidence type="ECO:0000313" key="3">
    <source>
        <dbReference type="Proteomes" id="UP000783863"/>
    </source>
</evidence>
<keyword evidence="1" id="KW-0472">Membrane</keyword>